<comment type="subcellular location">
    <subcellularLocation>
        <location evidence="1">Nucleus</location>
    </subcellularLocation>
</comment>
<dbReference type="InterPro" id="IPR013083">
    <property type="entry name" value="Znf_RING/FYVE/PHD"/>
</dbReference>
<dbReference type="PANTHER" id="PTHR13763">
    <property type="entry name" value="BREAST CANCER TYPE 1 SUSCEPTIBILITY PROTEIN BRCA1"/>
    <property type="match status" value="1"/>
</dbReference>
<dbReference type="GO" id="GO:0004842">
    <property type="term" value="F:ubiquitin-protein transferase activity"/>
    <property type="evidence" value="ECO:0007669"/>
    <property type="project" value="TreeGrafter"/>
</dbReference>
<dbReference type="AlphaFoldDB" id="A0A3S3NSP7"/>
<evidence type="ECO:0000256" key="6">
    <source>
        <dbReference type="SAM" id="MobiDB-lite"/>
    </source>
</evidence>
<dbReference type="GO" id="GO:0000724">
    <property type="term" value="P:double-strand break repair via homologous recombination"/>
    <property type="evidence" value="ECO:0007669"/>
    <property type="project" value="TreeGrafter"/>
</dbReference>
<protein>
    <submittedName>
        <fullName evidence="7">BRCA1-associated RING domain-containing protein</fullName>
    </submittedName>
</protein>
<proteinExistence type="predicted"/>
<evidence type="ECO:0000313" key="7">
    <source>
        <dbReference type="EMBL" id="RWR74478.1"/>
    </source>
</evidence>
<evidence type="ECO:0000313" key="8">
    <source>
        <dbReference type="Proteomes" id="UP000283530"/>
    </source>
</evidence>
<evidence type="ECO:0000256" key="1">
    <source>
        <dbReference type="ARBA" id="ARBA00004123"/>
    </source>
</evidence>
<dbReference type="InterPro" id="IPR031099">
    <property type="entry name" value="BRCA1-associated"/>
</dbReference>
<evidence type="ECO:0000256" key="3">
    <source>
        <dbReference type="ARBA" id="ARBA00022763"/>
    </source>
</evidence>
<keyword evidence="8" id="KW-1185">Reference proteome</keyword>
<keyword evidence="5" id="KW-0539">Nucleus</keyword>
<organism evidence="7 8">
    <name type="scientific">Cinnamomum micranthum f. kanehirae</name>
    <dbReference type="NCBI Taxonomy" id="337451"/>
    <lineage>
        <taxon>Eukaryota</taxon>
        <taxon>Viridiplantae</taxon>
        <taxon>Streptophyta</taxon>
        <taxon>Embryophyta</taxon>
        <taxon>Tracheophyta</taxon>
        <taxon>Spermatophyta</taxon>
        <taxon>Magnoliopsida</taxon>
        <taxon>Magnoliidae</taxon>
        <taxon>Laurales</taxon>
        <taxon>Lauraceae</taxon>
        <taxon>Cinnamomum</taxon>
    </lineage>
</organism>
<dbReference type="EMBL" id="QPKB01000001">
    <property type="protein sequence ID" value="RWR74478.1"/>
    <property type="molecule type" value="Genomic_DNA"/>
</dbReference>
<evidence type="ECO:0000256" key="2">
    <source>
        <dbReference type="ARBA" id="ARBA00022737"/>
    </source>
</evidence>
<keyword evidence="3" id="KW-0227">DNA damage</keyword>
<dbReference type="GO" id="GO:0045944">
    <property type="term" value="P:positive regulation of transcription by RNA polymerase II"/>
    <property type="evidence" value="ECO:0007669"/>
    <property type="project" value="TreeGrafter"/>
</dbReference>
<dbReference type="PANTHER" id="PTHR13763:SF9">
    <property type="entry name" value="BRCA1-ASSOCIATED RING DOMAIN PROTEIN 1"/>
    <property type="match status" value="1"/>
</dbReference>
<sequence>MDGRQNSLVDEDCTREPKRQKKSKTLGFMTCLPVRFHTSENPVHKCEFCQASKESRVGELLWQIKQLKSNVLHANERCIEWGPRVYFAGETAVNLEAEVERAKKIKCNICAKKGGSSWMLCQELSPELSRSLCGG</sequence>
<name>A0A3S3NSP7_9MAGN</name>
<dbReference type="Proteomes" id="UP000283530">
    <property type="component" value="Unassembled WGS sequence"/>
</dbReference>
<comment type="caution">
    <text evidence="7">The sequence shown here is derived from an EMBL/GenBank/DDBJ whole genome shotgun (WGS) entry which is preliminary data.</text>
</comment>
<keyword evidence="4" id="KW-0234">DNA repair</keyword>
<reference evidence="7 8" key="1">
    <citation type="journal article" date="2019" name="Nat. Plants">
        <title>Stout camphor tree genome fills gaps in understanding of flowering plant genome evolution.</title>
        <authorList>
            <person name="Chaw S.M."/>
            <person name="Liu Y.C."/>
            <person name="Wu Y.W."/>
            <person name="Wang H.Y."/>
            <person name="Lin C.I."/>
            <person name="Wu C.S."/>
            <person name="Ke H.M."/>
            <person name="Chang L.Y."/>
            <person name="Hsu C.Y."/>
            <person name="Yang H.T."/>
            <person name="Sudianto E."/>
            <person name="Hsu M.H."/>
            <person name="Wu K.P."/>
            <person name="Wang L.N."/>
            <person name="Leebens-Mack J.H."/>
            <person name="Tsai I.J."/>
        </authorList>
    </citation>
    <scope>NUCLEOTIDE SEQUENCE [LARGE SCALE GENOMIC DNA]</scope>
    <source>
        <strain evidence="8">cv. Chaw 1501</strain>
        <tissue evidence="7">Young leaves</tissue>
    </source>
</reference>
<keyword evidence="2" id="KW-0677">Repeat</keyword>
<dbReference type="Gene3D" id="3.30.40.10">
    <property type="entry name" value="Zinc/RING finger domain, C3HC4 (zinc finger)"/>
    <property type="match status" value="1"/>
</dbReference>
<gene>
    <name evidence="7" type="ORF">CKAN_00280700</name>
</gene>
<evidence type="ECO:0000256" key="4">
    <source>
        <dbReference type="ARBA" id="ARBA00023204"/>
    </source>
</evidence>
<dbReference type="STRING" id="337451.A0A3S3NSP7"/>
<evidence type="ECO:0000256" key="5">
    <source>
        <dbReference type="ARBA" id="ARBA00023242"/>
    </source>
</evidence>
<accession>A0A3S3NSP7</accession>
<feature type="region of interest" description="Disordered" evidence="6">
    <location>
        <begin position="1"/>
        <end position="21"/>
    </location>
</feature>
<dbReference type="OrthoDB" id="2384350at2759"/>
<dbReference type="GO" id="GO:0005634">
    <property type="term" value="C:nucleus"/>
    <property type="evidence" value="ECO:0007669"/>
    <property type="project" value="UniProtKB-SubCell"/>
</dbReference>